<keyword evidence="14" id="KW-1185">Reference proteome</keyword>
<sequence length="631" mass="69669">MHRQIVLSFFVLSLFIYVHGQQKYSGNSVLNCDGDDRDGPSPAFLYTCNGGRRACQAFLIFKSQPPYDSVPAISTLLSSDQAGVARINNVTRLAVFPTGKEVIVPVNCSCSAQYYRAISLFPVTSGANDTYFTVANDTYQGLSTCSSLKRANAHGESGLEGPGELRVPLRCACPTRNQTVNGVRYLLTFSINWRDTITGIGERFNASAEDILTENGISEANPTIFPFTTILVPLVTEPSSSQTTLLYQEQPSLPPPTYVSSRREPNKELYLGVGVAAGGLLVTLFAAFACFLWHKKKKEAVPQFRGQASRKSASPVDLRVEIASLEEILKVFTFEEIKKATQNFSSRNRIQGSVFRGAFGQETLAVKRVSRDVSNEVNILKKINHFNLIKLRGFCEFNRCFYLVFEYMSYGSLRDWLSSGKSSKKTRSWSHRINIALDVANGLHYLHSFTKPAYVHKDINSSNILLNGDLRAKIANFGLARVAGRETSSASLTTHHRGGRGYMPPEYIKPGLVTSKTDVYGFGMMLLELITGKGAVILQDGREVLLSAAIASAMEGDDTETEILQSFIDPRLERSGRGLAMRMVRLSLTCLAHEPTRRPGMEEIAATLLKIQADLKAQEILPSPLKLGRKK</sequence>
<proteinExistence type="predicted"/>
<dbReference type="PROSITE" id="PS51782">
    <property type="entry name" value="LYSM"/>
    <property type="match status" value="1"/>
</dbReference>
<dbReference type="InterPro" id="IPR056563">
    <property type="entry name" value="LysM3_LYK4_5"/>
</dbReference>
<dbReference type="Proteomes" id="UP000827889">
    <property type="component" value="Chromosome 2"/>
</dbReference>
<dbReference type="AlphaFoldDB" id="A0A8B8QGT7"/>
<keyword evidence="7 10" id="KW-1133">Transmembrane helix</keyword>
<dbReference type="KEGG" id="rarg:115751634"/>
<feature type="signal peptide" evidence="11">
    <location>
        <begin position="1"/>
        <end position="20"/>
    </location>
</feature>
<feature type="chain" id="PRO_5034698674" evidence="11">
    <location>
        <begin position="21"/>
        <end position="631"/>
    </location>
</feature>
<evidence type="ECO:0000256" key="6">
    <source>
        <dbReference type="ARBA" id="ARBA00022840"/>
    </source>
</evidence>
<dbReference type="PANTHER" id="PTHR45927">
    <property type="entry name" value="LYSM-DOMAIN RECEPTOR-LIKE KINASE-RELATED"/>
    <property type="match status" value="1"/>
</dbReference>
<evidence type="ECO:0000256" key="11">
    <source>
        <dbReference type="SAM" id="SignalP"/>
    </source>
</evidence>
<evidence type="ECO:0000256" key="8">
    <source>
        <dbReference type="ARBA" id="ARBA00023136"/>
    </source>
</evidence>
<dbReference type="FunFam" id="1.10.510.10:FF:000468">
    <property type="entry name" value="PTI1-like tyrosine-protein kinase 3"/>
    <property type="match status" value="1"/>
</dbReference>
<evidence type="ECO:0000256" key="9">
    <source>
        <dbReference type="ARBA" id="ARBA00023157"/>
    </source>
</evidence>
<dbReference type="GeneID" id="115751634"/>
<feature type="domain" description="LysM" evidence="13">
    <location>
        <begin position="187"/>
        <end position="232"/>
    </location>
</feature>
<evidence type="ECO:0000256" key="5">
    <source>
        <dbReference type="ARBA" id="ARBA00022741"/>
    </source>
</evidence>
<dbReference type="GO" id="GO:0005886">
    <property type="term" value="C:plasma membrane"/>
    <property type="evidence" value="ECO:0007669"/>
    <property type="project" value="UniProtKB-SubCell"/>
</dbReference>
<dbReference type="PANTHER" id="PTHR45927:SF7">
    <property type="entry name" value="LYSM-DOMAIN RECEPTOR-LIKE KINASE"/>
    <property type="match status" value="1"/>
</dbReference>
<dbReference type="RefSeq" id="XP_030545437.1">
    <property type="nucleotide sequence ID" value="XM_030689577.2"/>
</dbReference>
<comment type="subcellular location">
    <subcellularLocation>
        <location evidence="1">Cell membrane</location>
        <topology evidence="1">Single-pass membrane protein</topology>
    </subcellularLocation>
</comment>
<dbReference type="Gene3D" id="3.30.200.20">
    <property type="entry name" value="Phosphorylase Kinase, domain 1"/>
    <property type="match status" value="1"/>
</dbReference>
<dbReference type="InterPro" id="IPR000719">
    <property type="entry name" value="Prot_kinase_dom"/>
</dbReference>
<dbReference type="InterPro" id="IPR018392">
    <property type="entry name" value="LysM"/>
</dbReference>
<dbReference type="GO" id="GO:0045087">
    <property type="term" value="P:innate immune response"/>
    <property type="evidence" value="ECO:0007669"/>
    <property type="project" value="UniProtKB-ARBA"/>
</dbReference>
<dbReference type="Pfam" id="PF23472">
    <property type="entry name" value="LysM2_CERK1_LYK3_4_5"/>
    <property type="match status" value="1"/>
</dbReference>
<evidence type="ECO:0000256" key="7">
    <source>
        <dbReference type="ARBA" id="ARBA00022989"/>
    </source>
</evidence>
<dbReference type="Gene3D" id="1.10.510.10">
    <property type="entry name" value="Transferase(Phosphotransferase) domain 1"/>
    <property type="match status" value="1"/>
</dbReference>
<evidence type="ECO:0000256" key="3">
    <source>
        <dbReference type="ARBA" id="ARBA00022692"/>
    </source>
</evidence>
<evidence type="ECO:0000313" key="14">
    <source>
        <dbReference type="Proteomes" id="UP000827889"/>
    </source>
</evidence>
<dbReference type="Pfam" id="PF23446">
    <property type="entry name" value="LysM1_NFP_LYK"/>
    <property type="match status" value="1"/>
</dbReference>
<evidence type="ECO:0000259" key="13">
    <source>
        <dbReference type="PROSITE" id="PS51782"/>
    </source>
</evidence>
<evidence type="ECO:0000256" key="10">
    <source>
        <dbReference type="SAM" id="Phobius"/>
    </source>
</evidence>
<reference evidence="15" key="2">
    <citation type="submission" date="2025-08" db="UniProtKB">
        <authorList>
            <consortium name="RefSeq"/>
        </authorList>
    </citation>
    <scope>IDENTIFICATION</scope>
    <source>
        <tissue evidence="15">Leaf</tissue>
    </source>
</reference>
<keyword evidence="3 10" id="KW-0812">Transmembrane</keyword>
<dbReference type="GO" id="GO:0004672">
    <property type="term" value="F:protein kinase activity"/>
    <property type="evidence" value="ECO:0007669"/>
    <property type="project" value="InterPro"/>
</dbReference>
<dbReference type="SUPFAM" id="SSF56112">
    <property type="entry name" value="Protein kinase-like (PK-like)"/>
    <property type="match status" value="1"/>
</dbReference>
<accession>A0A8B8QGT7</accession>
<feature type="transmembrane region" description="Helical" evidence="10">
    <location>
        <begin position="269"/>
        <end position="293"/>
    </location>
</feature>
<dbReference type="InterPro" id="IPR001245">
    <property type="entry name" value="Ser-Thr/Tyr_kinase_cat_dom"/>
</dbReference>
<dbReference type="GO" id="GO:0005524">
    <property type="term" value="F:ATP binding"/>
    <property type="evidence" value="ECO:0007669"/>
    <property type="project" value="UniProtKB-KW"/>
</dbReference>
<dbReference type="OrthoDB" id="4062651at2759"/>
<dbReference type="Pfam" id="PF23473">
    <property type="entry name" value="LysM3_LYK4_5"/>
    <property type="match status" value="1"/>
</dbReference>
<protein>
    <submittedName>
        <fullName evidence="15">Protein LYK5-like</fullName>
    </submittedName>
</protein>
<dbReference type="InterPro" id="IPR056561">
    <property type="entry name" value="NFP_LYK_LysM1"/>
</dbReference>
<organism evidence="14 15">
    <name type="scientific">Rhodamnia argentea</name>
    <dbReference type="NCBI Taxonomy" id="178133"/>
    <lineage>
        <taxon>Eukaryota</taxon>
        <taxon>Viridiplantae</taxon>
        <taxon>Streptophyta</taxon>
        <taxon>Embryophyta</taxon>
        <taxon>Tracheophyta</taxon>
        <taxon>Spermatophyta</taxon>
        <taxon>Magnoliopsida</taxon>
        <taxon>eudicotyledons</taxon>
        <taxon>Gunneridae</taxon>
        <taxon>Pentapetalae</taxon>
        <taxon>rosids</taxon>
        <taxon>malvids</taxon>
        <taxon>Myrtales</taxon>
        <taxon>Myrtaceae</taxon>
        <taxon>Myrtoideae</taxon>
        <taxon>Myrteae</taxon>
        <taxon>Australasian group</taxon>
        <taxon>Rhodamnia</taxon>
    </lineage>
</organism>
<name>A0A8B8QGT7_9MYRT</name>
<dbReference type="PROSITE" id="PS50011">
    <property type="entry name" value="PROTEIN_KINASE_DOM"/>
    <property type="match status" value="1"/>
</dbReference>
<keyword evidence="6" id="KW-0067">ATP-binding</keyword>
<evidence type="ECO:0000256" key="1">
    <source>
        <dbReference type="ARBA" id="ARBA00004162"/>
    </source>
</evidence>
<feature type="domain" description="Protein kinase" evidence="12">
    <location>
        <begin position="323"/>
        <end position="621"/>
    </location>
</feature>
<dbReference type="Pfam" id="PF07714">
    <property type="entry name" value="PK_Tyr_Ser-Thr"/>
    <property type="match status" value="1"/>
</dbReference>
<evidence type="ECO:0000259" key="12">
    <source>
        <dbReference type="PROSITE" id="PS50011"/>
    </source>
</evidence>
<dbReference type="InterPro" id="IPR056562">
    <property type="entry name" value="LysM2_CERK1_LYK3_4_5"/>
</dbReference>
<evidence type="ECO:0000313" key="15">
    <source>
        <dbReference type="RefSeq" id="XP_030545437.1"/>
    </source>
</evidence>
<evidence type="ECO:0000256" key="4">
    <source>
        <dbReference type="ARBA" id="ARBA00022729"/>
    </source>
</evidence>
<keyword evidence="8 10" id="KW-0472">Membrane</keyword>
<reference evidence="14" key="1">
    <citation type="submission" date="2025-05" db="UniProtKB">
        <authorList>
            <consortium name="RefSeq"/>
        </authorList>
    </citation>
    <scope>NUCLEOTIDE SEQUENCE [LARGE SCALE GENOMIC DNA]</scope>
</reference>
<keyword evidence="4 11" id="KW-0732">Signal</keyword>
<gene>
    <name evidence="15" type="primary">LOC115751634</name>
</gene>
<keyword evidence="9" id="KW-1015">Disulfide bond</keyword>
<evidence type="ECO:0000256" key="2">
    <source>
        <dbReference type="ARBA" id="ARBA00022475"/>
    </source>
</evidence>
<keyword evidence="2" id="KW-1003">Cell membrane</keyword>
<keyword evidence="5" id="KW-0547">Nucleotide-binding</keyword>
<dbReference type="InterPro" id="IPR011009">
    <property type="entry name" value="Kinase-like_dom_sf"/>
</dbReference>
<dbReference type="InterPro" id="IPR052611">
    <property type="entry name" value="Plant_RLK_LysM"/>
</dbReference>